<accession>A0A2S2BZG8</accession>
<evidence type="ECO:0000313" key="6">
    <source>
        <dbReference type="EMBL" id="AWK73888.1"/>
    </source>
</evidence>
<sequence length="495" mass="52569">MSTLDNDVAASDVDVIVVGSGMAGMSAALEAASDGAKVLLVEGETILGGASRLSTGIMMAAGTSLQRANGLDDHPDELFQDYMLANHWDVTPSVVRRLVDELPDTFEWIRDLGVTFQNQLISAGEERAPRGHSVPGQGQEIIDVLTRHIRKQPNIDIALSQRVDRLVVEGGRVRGIAVGDEVVRADAVVLAMGGFAGNPELHEQYLPLAAADEKSWYIGGAFPRSGDIFNLVEPVDAYIEGVDRGGWVLIADFNRDPQAYLPGWLVIVNSSGRRFMDEMTPYSVVDPIVRAQGNRVYAIFDHAAKRAANPESTEAATKVNLPGVPRSHWLEPVIDEAIAEGKVKVAETLSDLAEQLGVPASNLVGTIERYNEDAHQKHDSLFLKDGEQMRPVETGPFYACELRLSLIALTACGPAVDSEARVLSSNQHPVPGLFAAGECAGGVIGKMYVGSGNSIANCLTYGRIAGRNAAALARDTAGTAPSAAVDVGAPTAVTA</sequence>
<dbReference type="Pfam" id="PF00890">
    <property type="entry name" value="FAD_binding_2"/>
    <property type="match status" value="1"/>
</dbReference>
<reference evidence="6 7" key="1">
    <citation type="submission" date="2017-05" db="EMBL/GenBank/DDBJ databases">
        <title>Isolation of Rhodococcus sp. S2-17 biodegrading of BP-3.</title>
        <authorList>
            <person name="Lee Y."/>
            <person name="Kim K.H."/>
            <person name="Chun B.H."/>
            <person name="Jung H.S."/>
            <person name="Jeon C.O."/>
        </authorList>
    </citation>
    <scope>NUCLEOTIDE SEQUENCE [LARGE SCALE GENOMIC DNA]</scope>
    <source>
        <strain evidence="6 7">S2-17</strain>
    </source>
</reference>
<dbReference type="SUPFAM" id="SSF51905">
    <property type="entry name" value="FAD/NAD(P)-binding domain"/>
    <property type="match status" value="1"/>
</dbReference>
<dbReference type="Proteomes" id="UP000245711">
    <property type="component" value="Chromosome"/>
</dbReference>
<protein>
    <recommendedName>
        <fullName evidence="5">FAD-dependent oxidoreductase 2 FAD-binding domain-containing protein</fullName>
    </recommendedName>
</protein>
<gene>
    <name evidence="6" type="ORF">CBI38_22330</name>
</gene>
<proteinExistence type="predicted"/>
<evidence type="ECO:0000259" key="5">
    <source>
        <dbReference type="Pfam" id="PF00890"/>
    </source>
</evidence>
<dbReference type="OrthoDB" id="9813348at2"/>
<evidence type="ECO:0000313" key="7">
    <source>
        <dbReference type="Proteomes" id="UP000245711"/>
    </source>
</evidence>
<dbReference type="Gene3D" id="3.50.50.60">
    <property type="entry name" value="FAD/NAD(P)-binding domain"/>
    <property type="match status" value="1"/>
</dbReference>
<dbReference type="SUPFAM" id="SSF56425">
    <property type="entry name" value="Succinate dehydrogenase/fumarate reductase flavoprotein, catalytic domain"/>
    <property type="match status" value="1"/>
</dbReference>
<dbReference type="AlphaFoldDB" id="A0A2S2BZG8"/>
<keyword evidence="2" id="KW-0285">Flavoprotein</keyword>
<keyword evidence="4" id="KW-0560">Oxidoreductase</keyword>
<keyword evidence="3" id="KW-0274">FAD</keyword>
<dbReference type="InterPro" id="IPR003953">
    <property type="entry name" value="FAD-dep_OxRdtase_2_FAD-bd"/>
</dbReference>
<evidence type="ECO:0000256" key="2">
    <source>
        <dbReference type="ARBA" id="ARBA00022630"/>
    </source>
</evidence>
<dbReference type="InterPro" id="IPR036188">
    <property type="entry name" value="FAD/NAD-bd_sf"/>
</dbReference>
<dbReference type="InterPro" id="IPR027477">
    <property type="entry name" value="Succ_DH/fumarate_Rdtase_cat_sf"/>
</dbReference>
<keyword evidence="7" id="KW-1185">Reference proteome</keyword>
<name>A0A2S2BZG8_9NOCA</name>
<dbReference type="GO" id="GO:0033765">
    <property type="term" value="F:steroid dehydrogenase activity, acting on the CH-CH group of donors"/>
    <property type="evidence" value="ECO:0007669"/>
    <property type="project" value="UniProtKB-ARBA"/>
</dbReference>
<dbReference type="PANTHER" id="PTHR43400:SF7">
    <property type="entry name" value="FAD-DEPENDENT OXIDOREDUCTASE 2 FAD BINDING DOMAIN-CONTAINING PROTEIN"/>
    <property type="match status" value="1"/>
</dbReference>
<evidence type="ECO:0000256" key="3">
    <source>
        <dbReference type="ARBA" id="ARBA00022827"/>
    </source>
</evidence>
<organism evidence="6 7">
    <name type="scientific">Rhodococcus oxybenzonivorans</name>
    <dbReference type="NCBI Taxonomy" id="1990687"/>
    <lineage>
        <taxon>Bacteria</taxon>
        <taxon>Bacillati</taxon>
        <taxon>Actinomycetota</taxon>
        <taxon>Actinomycetes</taxon>
        <taxon>Mycobacteriales</taxon>
        <taxon>Nocardiaceae</taxon>
        <taxon>Rhodococcus</taxon>
    </lineage>
</organism>
<dbReference type="RefSeq" id="WP_109332321.1">
    <property type="nucleotide sequence ID" value="NZ_CP021354.1"/>
</dbReference>
<evidence type="ECO:0000256" key="4">
    <source>
        <dbReference type="ARBA" id="ARBA00023002"/>
    </source>
</evidence>
<feature type="domain" description="FAD-dependent oxidoreductase 2 FAD-binding" evidence="5">
    <location>
        <begin position="14"/>
        <end position="455"/>
    </location>
</feature>
<dbReference type="EMBL" id="CP021354">
    <property type="protein sequence ID" value="AWK73888.1"/>
    <property type="molecule type" value="Genomic_DNA"/>
</dbReference>
<dbReference type="PANTHER" id="PTHR43400">
    <property type="entry name" value="FUMARATE REDUCTASE"/>
    <property type="match status" value="1"/>
</dbReference>
<dbReference type="PRINTS" id="PR00368">
    <property type="entry name" value="FADPNR"/>
</dbReference>
<comment type="cofactor">
    <cofactor evidence="1">
        <name>FAD</name>
        <dbReference type="ChEBI" id="CHEBI:57692"/>
    </cofactor>
</comment>
<dbReference type="KEGG" id="roz:CBI38_22330"/>
<dbReference type="InterPro" id="IPR050315">
    <property type="entry name" value="FAD-oxidoreductase_2"/>
</dbReference>
<dbReference type="Gene3D" id="3.90.700.10">
    <property type="entry name" value="Succinate dehydrogenase/fumarate reductase flavoprotein, catalytic domain"/>
    <property type="match status" value="1"/>
</dbReference>
<dbReference type="PRINTS" id="PR00411">
    <property type="entry name" value="PNDRDTASEI"/>
</dbReference>
<evidence type="ECO:0000256" key="1">
    <source>
        <dbReference type="ARBA" id="ARBA00001974"/>
    </source>
</evidence>